<dbReference type="EMBL" id="LK996017">
    <property type="protein sequence ID" value="CDX03440.1"/>
    <property type="molecule type" value="Genomic_DNA"/>
</dbReference>
<protein>
    <submittedName>
        <fullName evidence="1">Virulence associated protein</fullName>
    </submittedName>
</protein>
<reference evidence="1" key="1">
    <citation type="submission" date="2014-07" db="EMBL/GenBank/DDBJ databases">
        <authorList>
            <person name="Hornung V.Bastian."/>
        </authorList>
    </citation>
    <scope>NUCLEOTIDE SEQUENCE</scope>
    <source>
        <strain evidence="1">PCE-S</strain>
    </source>
</reference>
<dbReference type="Pfam" id="PF12224">
    <property type="entry name" value="Amidoligase_2"/>
    <property type="match status" value="1"/>
</dbReference>
<name>A0A098B4Y5_DESHA</name>
<dbReference type="PANTHER" id="PTHR36847">
    <property type="entry name" value="AMIDOLIGASE ENZYME"/>
    <property type="match status" value="1"/>
</dbReference>
<gene>
    <name evidence="1" type="ORF">DPCES_3554</name>
</gene>
<organism evidence="1">
    <name type="scientific">Desulfitobacterium hafniense</name>
    <name type="common">Desulfitobacterium frappieri</name>
    <dbReference type="NCBI Taxonomy" id="49338"/>
    <lineage>
        <taxon>Bacteria</taxon>
        <taxon>Bacillati</taxon>
        <taxon>Bacillota</taxon>
        <taxon>Clostridia</taxon>
        <taxon>Eubacteriales</taxon>
        <taxon>Desulfitobacteriaceae</taxon>
        <taxon>Desulfitobacterium</taxon>
    </lineage>
</organism>
<dbReference type="AlphaFoldDB" id="A0A098B4Y5"/>
<accession>A0A098B4Y5</accession>
<evidence type="ECO:0000313" key="1">
    <source>
        <dbReference type="EMBL" id="CDX03440.1"/>
    </source>
</evidence>
<dbReference type="RefSeq" id="WP_208926026.1">
    <property type="nucleotide sequence ID" value="NZ_LK996017.1"/>
</dbReference>
<proteinExistence type="predicted"/>
<dbReference type="PATRIC" id="fig|49338.4.peg.3817"/>
<sequence length="302" mass="34638">MKNLTFGIEIELTKISRERAAQAVAQHFGTSAHYLGGGYDKWIASDNQGRSWFIMNDSSISPETKRQGRRTVAGLDHRVELVSPICTYSDIETVQEVTRTLRRAGAFCNHSCGLHIHVGKERFTAKTLRNLVNIMASKEDLIYQALQVDEQRERRYCQKVNSRFLEELNRQKPTELEQMADLWYKGYNDRRSAKYHPSRYHGANLHSVFHGPTIEYRFFNSTTHAGKVKAYIQFCLAVSFQALSQKSASAKKTQTTNPKYTFRTWLLRLGLIGKEFETARLHLLKNLEGDTAFRNGRQVAGL</sequence>
<dbReference type="InterPro" id="IPR022025">
    <property type="entry name" value="Amidoligase_2"/>
</dbReference>
<dbReference type="PANTHER" id="PTHR36847:SF1">
    <property type="entry name" value="AMIDOLIGASE ENZYME"/>
    <property type="match status" value="1"/>
</dbReference>